<proteinExistence type="predicted"/>
<evidence type="ECO:0000313" key="1">
    <source>
        <dbReference type="EMBL" id="XCD04669.1"/>
    </source>
</evidence>
<protein>
    <submittedName>
        <fullName evidence="3">Uncharacterized protein</fullName>
    </submittedName>
</protein>
<dbReference type="EMBL" id="PP511720">
    <property type="protein sequence ID" value="XCD06865.1"/>
    <property type="molecule type" value="Genomic_DNA"/>
</dbReference>
<dbReference type="EMBL" id="PP511657">
    <property type="protein sequence ID" value="XCD06328.1"/>
    <property type="molecule type" value="Genomic_DNA"/>
</dbReference>
<reference evidence="3" key="1">
    <citation type="submission" date="2024-03" db="EMBL/GenBank/DDBJ databases">
        <title>Diverse circular DNA viruses in blood, oral, and fecal samples of captive lemurs.</title>
        <authorList>
            <person name="Paietta E.N."/>
            <person name="Kraberger S."/>
            <person name="Lund M.C."/>
            <person name="Custer J.M."/>
            <person name="Vargas K.M."/>
            <person name="Ehmke E.E."/>
            <person name="Yoder A.D."/>
            <person name="Varsani A."/>
        </authorList>
    </citation>
    <scope>NUCLEOTIDE SEQUENCE</scope>
    <source>
        <strain evidence="1">Duke_24FF_974</strain>
        <strain evidence="2">Duke_25FS_69</strain>
        <strain evidence="3">Duke_26_40</strain>
    </source>
</reference>
<organism evidence="3">
    <name type="scientific">Dulem virus 219</name>
    <dbReference type="NCBI Taxonomy" id="3145696"/>
    <lineage>
        <taxon>Viruses</taxon>
        <taxon>Monodnaviria</taxon>
        <taxon>Sangervirae</taxon>
        <taxon>Phixviricota</taxon>
        <taxon>Malgrandaviricetes</taxon>
        <taxon>Petitvirales</taxon>
        <taxon>Microviridae</taxon>
        <taxon>Microvirus</taxon>
    </lineage>
</organism>
<dbReference type="EMBL" id="PP511491">
    <property type="protein sequence ID" value="XCD04669.1"/>
    <property type="molecule type" value="Genomic_DNA"/>
</dbReference>
<accession>A0AAU8B5L9</accession>
<sequence>MPLQRVTVSKDYVDRLMASNSWRGLEALIAWSDSVTWKTSKGKNPLLVIKYYRFDDFIRWKDWIGDVAFPYTYIRTFDDVVTVTVSAESFFRFTTKPDKWHVNNL</sequence>
<evidence type="ECO:0000313" key="3">
    <source>
        <dbReference type="EMBL" id="XCD06865.1"/>
    </source>
</evidence>
<name>A0AAU8B5L9_9VIRU</name>
<evidence type="ECO:0000313" key="2">
    <source>
        <dbReference type="EMBL" id="XCD06328.1"/>
    </source>
</evidence>